<dbReference type="InterPro" id="IPR029058">
    <property type="entry name" value="AB_hydrolase_fold"/>
</dbReference>
<feature type="compositionally biased region" description="Low complexity" evidence="1">
    <location>
        <begin position="105"/>
        <end position="114"/>
    </location>
</feature>
<dbReference type="Proteomes" id="UP000249723">
    <property type="component" value="Unassembled WGS sequence"/>
</dbReference>
<reference evidence="3" key="1">
    <citation type="submission" date="2016-10" db="EMBL/GenBank/DDBJ databases">
        <authorList>
            <person name="Jeantristanb JTB J.-T."/>
            <person name="Ricardo R."/>
        </authorList>
    </citation>
    <scope>NUCLEOTIDE SEQUENCE [LARGE SCALE GENOMIC DNA]</scope>
</reference>
<protein>
    <submittedName>
        <fullName evidence="2">BZ3500_MvSof-1268-A1-R1_Chr7-1g09163 protein</fullName>
    </submittedName>
</protein>
<dbReference type="Gene3D" id="3.40.50.1820">
    <property type="entry name" value="alpha/beta hydrolase"/>
    <property type="match status" value="1"/>
</dbReference>
<gene>
    <name evidence="2" type="ORF">BZ3500_MVSOF-1268-A1-R1_CHR7-1G09163</name>
</gene>
<evidence type="ECO:0000313" key="3">
    <source>
        <dbReference type="Proteomes" id="UP000249723"/>
    </source>
</evidence>
<name>A0A2X0NCE8_9BASI</name>
<feature type="region of interest" description="Disordered" evidence="1">
    <location>
        <begin position="92"/>
        <end position="121"/>
    </location>
</feature>
<organism evidence="2 3">
    <name type="scientific">Microbotryum saponariae</name>
    <dbReference type="NCBI Taxonomy" id="289078"/>
    <lineage>
        <taxon>Eukaryota</taxon>
        <taxon>Fungi</taxon>
        <taxon>Dikarya</taxon>
        <taxon>Basidiomycota</taxon>
        <taxon>Pucciniomycotina</taxon>
        <taxon>Microbotryomycetes</taxon>
        <taxon>Microbotryales</taxon>
        <taxon>Microbotryaceae</taxon>
        <taxon>Microbotryum</taxon>
    </lineage>
</organism>
<accession>A0A2X0NCE8</accession>
<dbReference type="OrthoDB" id="94039at2759"/>
<dbReference type="AlphaFoldDB" id="A0A2X0NCE8"/>
<evidence type="ECO:0000313" key="2">
    <source>
        <dbReference type="EMBL" id="SDA02916.1"/>
    </source>
</evidence>
<evidence type="ECO:0000256" key="1">
    <source>
        <dbReference type="SAM" id="MobiDB-lite"/>
    </source>
</evidence>
<dbReference type="SUPFAM" id="SSF53474">
    <property type="entry name" value="alpha/beta-Hydrolases"/>
    <property type="match status" value="1"/>
</dbReference>
<proteinExistence type="predicted"/>
<dbReference type="STRING" id="289078.A0A2X0NCE8"/>
<sequence>MSSFTTEALTALELQADPLALKGPLLPFLLPKATIPSAQLPTRRRPWQSPFGKDKHPEWVLDFFIVPAAFPRSVKGSTQKTTTTALDVGPARLVPARPDTSTLDSASAPAAASRKSPRIDPQKAVHDLLQAQLHGLRNPTQLSDKAELQEQEQMFLAPNRFRKSTSPRWSTSAQNRTEAKGSEPCLTLVMAHANGFHKETFEPMISDLLDRMGSEIREVEEIWTIDTFSQGDSALMNDEVIGRAFNWADHARDILNFVISYLPDPSSPDPTRSCLPYLPPTHPTALDLDLKPLLPGMSTPSNRVHRNRLVIGLGHSISGGAMVTAASAQPNLFSALLLVDPGAAPPYQLNRDQPSTMQDWSIGAFVRKERWASRAKARESLKRKMVFQRWDERCLDKYVEFGTIELPDGAGVRLKTRPKNEAVSLSILDGSCAVFIESFILVRFQLAYGDPCGVSSRRCGGRLPLIPTILPVHFIWPEEGCSVLDEESIADTMRAIPHATFARAEEGAHLLVQENPASTAEEVAKFLMKTYPTISKGKEGRLSGEARL</sequence>
<dbReference type="EMBL" id="FMWP01000127">
    <property type="protein sequence ID" value="SDA02916.1"/>
    <property type="molecule type" value="Genomic_DNA"/>
</dbReference>
<keyword evidence="3" id="KW-1185">Reference proteome</keyword>